<dbReference type="RefSeq" id="WP_160128778.1">
    <property type="nucleotide sequence ID" value="NZ_CP019288.1"/>
</dbReference>
<dbReference type="OrthoDB" id="627712at2"/>
<dbReference type="InterPro" id="IPR050836">
    <property type="entry name" value="SDS22/Internalin_LRR"/>
</dbReference>
<keyword evidence="3" id="KW-0812">Transmembrane</keyword>
<keyword evidence="3" id="KW-1133">Transmembrane helix</keyword>
<sequence length="330" mass="37934">MARYSKGTGCASYIGITSIVIAAIYLLFTNPNALFEGTINILTALLFFFIMIGLAVILPGISFKSDKNSKNNIKNYEKSRTTVSEKIKPNAKEKKETKAVLDIIETSTSEIEWWNELDKIWKSIFIECFSFEDDNKPTINELLKIKNITTIKICNHLISRLGDEKGLQLPQLYIKDYSPIREFKELEKLEIIESNISEIEFLTDLPNLKYLNLSNNLITSRNFGPIQTLKQLNYLNLTHNKIHAFGGYYSNIPFSKLEHINLSNNKVQSLGNLEMLGQLRILILKDNYIDKIENLYKSKNLVLINLEDNILKDEQISNLKEYLPNCEIKP</sequence>
<dbReference type="Pfam" id="PF13855">
    <property type="entry name" value="LRR_8"/>
    <property type="match status" value="1"/>
</dbReference>
<dbReference type="InterPro" id="IPR001611">
    <property type="entry name" value="Leu-rich_rpt"/>
</dbReference>
<organism evidence="4 5">
    <name type="scientific">Kordia antarctica</name>
    <dbReference type="NCBI Taxonomy" id="1218801"/>
    <lineage>
        <taxon>Bacteria</taxon>
        <taxon>Pseudomonadati</taxon>
        <taxon>Bacteroidota</taxon>
        <taxon>Flavobacteriia</taxon>
        <taxon>Flavobacteriales</taxon>
        <taxon>Flavobacteriaceae</taxon>
        <taxon>Kordia</taxon>
    </lineage>
</organism>
<feature type="transmembrane region" description="Helical" evidence="3">
    <location>
        <begin position="39"/>
        <end position="61"/>
    </location>
</feature>
<reference evidence="4 5" key="1">
    <citation type="journal article" date="2013" name="Int. J. Syst. Evol. Microbiol.">
        <title>Kordia antarctica sp. nov., isolated from Antarctic seawater.</title>
        <authorList>
            <person name="Baek K."/>
            <person name="Choi A."/>
            <person name="Kang I."/>
            <person name="Lee K."/>
            <person name="Cho J.C."/>
        </authorList>
    </citation>
    <scope>NUCLEOTIDE SEQUENCE [LARGE SCALE GENOMIC DNA]</scope>
    <source>
        <strain evidence="4 5">IMCC3317</strain>
    </source>
</reference>
<dbReference type="SUPFAM" id="SSF52058">
    <property type="entry name" value="L domain-like"/>
    <property type="match status" value="1"/>
</dbReference>
<keyword evidence="5" id="KW-1185">Reference proteome</keyword>
<proteinExistence type="predicted"/>
<keyword evidence="3" id="KW-0472">Membrane</keyword>
<dbReference type="AlphaFoldDB" id="A0A7L4ZIM8"/>
<evidence type="ECO:0000256" key="3">
    <source>
        <dbReference type="SAM" id="Phobius"/>
    </source>
</evidence>
<evidence type="ECO:0000256" key="1">
    <source>
        <dbReference type="ARBA" id="ARBA00022614"/>
    </source>
</evidence>
<dbReference type="PANTHER" id="PTHR46652">
    <property type="entry name" value="LEUCINE-RICH REPEAT AND IQ DOMAIN-CONTAINING PROTEIN 1-RELATED"/>
    <property type="match status" value="1"/>
</dbReference>
<feature type="transmembrane region" description="Helical" evidence="3">
    <location>
        <begin position="7"/>
        <end position="27"/>
    </location>
</feature>
<dbReference type="KEGG" id="kan:IMCC3317_13990"/>
<dbReference type="EMBL" id="CP019288">
    <property type="protein sequence ID" value="QHI36046.1"/>
    <property type="molecule type" value="Genomic_DNA"/>
</dbReference>
<evidence type="ECO:0000256" key="2">
    <source>
        <dbReference type="ARBA" id="ARBA00022737"/>
    </source>
</evidence>
<evidence type="ECO:0000313" key="5">
    <source>
        <dbReference type="Proteomes" id="UP000464657"/>
    </source>
</evidence>
<name>A0A7L4ZIM8_9FLAO</name>
<evidence type="ECO:0000313" key="4">
    <source>
        <dbReference type="EMBL" id="QHI36046.1"/>
    </source>
</evidence>
<accession>A0A7L4ZIM8</accession>
<keyword evidence="2" id="KW-0677">Repeat</keyword>
<keyword evidence="1" id="KW-0433">Leucine-rich repeat</keyword>
<dbReference type="InterPro" id="IPR032675">
    <property type="entry name" value="LRR_dom_sf"/>
</dbReference>
<dbReference type="Proteomes" id="UP000464657">
    <property type="component" value="Chromosome"/>
</dbReference>
<dbReference type="PANTHER" id="PTHR46652:SF3">
    <property type="entry name" value="LEUCINE-RICH REPEAT-CONTAINING PROTEIN 9"/>
    <property type="match status" value="1"/>
</dbReference>
<gene>
    <name evidence="4" type="primary">inlA_4</name>
    <name evidence="4" type="ORF">IMCC3317_13990</name>
</gene>
<dbReference type="PROSITE" id="PS51450">
    <property type="entry name" value="LRR"/>
    <property type="match status" value="3"/>
</dbReference>
<protein>
    <submittedName>
        <fullName evidence="4">Internalin-A</fullName>
    </submittedName>
</protein>
<dbReference type="Gene3D" id="3.80.10.10">
    <property type="entry name" value="Ribonuclease Inhibitor"/>
    <property type="match status" value="2"/>
</dbReference>